<evidence type="ECO:0000256" key="1">
    <source>
        <dbReference type="ARBA" id="ARBA00012121"/>
    </source>
</evidence>
<dbReference type="EMBL" id="OZ020109">
    <property type="protein sequence ID" value="CAK9261846.1"/>
    <property type="molecule type" value="Genomic_DNA"/>
</dbReference>
<evidence type="ECO:0000256" key="2">
    <source>
        <dbReference type="ARBA" id="ARBA00022679"/>
    </source>
</evidence>
<accession>A0ABP0W4Z9</accession>
<evidence type="ECO:0000256" key="7">
    <source>
        <dbReference type="SAM" id="MobiDB-lite"/>
    </source>
</evidence>
<keyword evidence="2 6" id="KW-0808">Transferase</keyword>
<dbReference type="SUPFAM" id="SSF52540">
    <property type="entry name" value="P-loop containing nucleoside triphosphate hydrolases"/>
    <property type="match status" value="1"/>
</dbReference>
<keyword evidence="4 6" id="KW-0418">Kinase</keyword>
<protein>
    <recommendedName>
        <fullName evidence="1 6">Adenylyl-sulfate kinase</fullName>
        <ecNumber evidence="1 6">2.7.1.25</ecNumber>
    </recommendedName>
</protein>
<sequence length="355" mass="38314">MPQCRISSIAKFSYNTGVFLSPSGSRRGQAPGDNKPAPHRLHTVPAGLHLRDEKKQGTLRGPSSCSRCRCRHHLGSLKNIAAVVVVPQQTLEKRSEDGRRPKAALTLVDADAADQLVCRSSRGVSPPPPAPGLELSGRSVVMAPPSGGCQLPNITWHQGCVGLEKRETLLRQKGCILWITGLSGAGKSTLACALENSLMAKGKLSYVLDGDNLRHGLSNNLGFSAADREENIRRVGEVAKLFADAGLITIVSLISPYKRDRDFARALVQPGKFVEVYMKVPLEICEGRDCKGLYKMSRAGVLKGFTGVDDPYEEPDNPEIQIEATNAAGDFIPPDCMANTLITYLEQNGFLQGPC</sequence>
<feature type="domain" description="APS kinase" evidence="8">
    <location>
        <begin position="173"/>
        <end position="322"/>
    </location>
</feature>
<evidence type="ECO:0000256" key="4">
    <source>
        <dbReference type="ARBA" id="ARBA00022777"/>
    </source>
</evidence>
<evidence type="ECO:0000313" key="9">
    <source>
        <dbReference type="EMBL" id="CAK9261846.1"/>
    </source>
</evidence>
<comment type="similarity">
    <text evidence="6">Belongs to the APS kinase family.</text>
</comment>
<proteinExistence type="inferred from homology"/>
<evidence type="ECO:0000256" key="6">
    <source>
        <dbReference type="RuleBase" id="RU004347"/>
    </source>
</evidence>
<evidence type="ECO:0000256" key="3">
    <source>
        <dbReference type="ARBA" id="ARBA00022741"/>
    </source>
</evidence>
<dbReference type="HAMAP" id="MF_00065">
    <property type="entry name" value="Adenylyl_sulf_kinase"/>
    <property type="match status" value="1"/>
</dbReference>
<feature type="region of interest" description="Disordered" evidence="7">
    <location>
        <begin position="21"/>
        <end position="47"/>
    </location>
</feature>
<dbReference type="PANTHER" id="PTHR11055">
    <property type="entry name" value="BIFUNCTIONAL 3'-PHOSPHOADENOSINE 5'-PHOSPHOSULFATE SYNTHASE"/>
    <property type="match status" value="1"/>
</dbReference>
<dbReference type="Gene3D" id="3.40.50.300">
    <property type="entry name" value="P-loop containing nucleotide triphosphate hydrolases"/>
    <property type="match status" value="1"/>
</dbReference>
<comment type="pathway">
    <text evidence="6">Sulfur metabolism; hydrogen sulfide biosynthesis; sulfite from sulfate: step 2/3.</text>
</comment>
<comment type="catalytic activity">
    <reaction evidence="6">
        <text>adenosine 5'-phosphosulfate + ATP = 3'-phosphoadenylyl sulfate + ADP + H(+)</text>
        <dbReference type="Rhea" id="RHEA:24152"/>
        <dbReference type="ChEBI" id="CHEBI:15378"/>
        <dbReference type="ChEBI" id="CHEBI:30616"/>
        <dbReference type="ChEBI" id="CHEBI:58243"/>
        <dbReference type="ChEBI" id="CHEBI:58339"/>
        <dbReference type="ChEBI" id="CHEBI:456216"/>
        <dbReference type="EC" id="2.7.1.25"/>
    </reaction>
</comment>
<dbReference type="NCBIfam" id="TIGR00455">
    <property type="entry name" value="apsK"/>
    <property type="match status" value="1"/>
</dbReference>
<dbReference type="Pfam" id="PF01583">
    <property type="entry name" value="APS_kinase"/>
    <property type="match status" value="1"/>
</dbReference>
<reference evidence="9" key="1">
    <citation type="submission" date="2024-02" db="EMBL/GenBank/DDBJ databases">
        <authorList>
            <consortium name="ELIXIR-Norway"/>
            <consortium name="Elixir Norway"/>
        </authorList>
    </citation>
    <scope>NUCLEOTIDE SEQUENCE</scope>
</reference>
<dbReference type="NCBIfam" id="NF003013">
    <property type="entry name" value="PRK03846.1"/>
    <property type="match status" value="1"/>
</dbReference>
<keyword evidence="10" id="KW-1185">Reference proteome</keyword>
<evidence type="ECO:0000313" key="10">
    <source>
        <dbReference type="Proteomes" id="UP001497444"/>
    </source>
</evidence>
<evidence type="ECO:0000256" key="5">
    <source>
        <dbReference type="ARBA" id="ARBA00022840"/>
    </source>
</evidence>
<dbReference type="Proteomes" id="UP001497444">
    <property type="component" value="Chromosome 14"/>
</dbReference>
<dbReference type="InterPro" id="IPR002891">
    <property type="entry name" value="APS"/>
</dbReference>
<dbReference type="InterPro" id="IPR059117">
    <property type="entry name" value="APS_kinase_dom"/>
</dbReference>
<dbReference type="CDD" id="cd02027">
    <property type="entry name" value="APSK"/>
    <property type="match status" value="1"/>
</dbReference>
<dbReference type="InterPro" id="IPR027417">
    <property type="entry name" value="P-loop_NTPase"/>
</dbReference>
<name>A0ABP0W4Z9_9BRYO</name>
<keyword evidence="3 6" id="KW-0547">Nucleotide-binding</keyword>
<dbReference type="PANTHER" id="PTHR11055:SF1">
    <property type="entry name" value="PAPS SYNTHETASE, ISOFORM D"/>
    <property type="match status" value="1"/>
</dbReference>
<organism evidence="9 10">
    <name type="scientific">Sphagnum jensenii</name>
    <dbReference type="NCBI Taxonomy" id="128206"/>
    <lineage>
        <taxon>Eukaryota</taxon>
        <taxon>Viridiplantae</taxon>
        <taxon>Streptophyta</taxon>
        <taxon>Embryophyta</taxon>
        <taxon>Bryophyta</taxon>
        <taxon>Sphagnophytina</taxon>
        <taxon>Sphagnopsida</taxon>
        <taxon>Sphagnales</taxon>
        <taxon>Sphagnaceae</taxon>
        <taxon>Sphagnum</taxon>
    </lineage>
</organism>
<keyword evidence="5 6" id="KW-0067">ATP-binding</keyword>
<comment type="function">
    <text evidence="6">Catalyzes the synthesis of activated sulfate.</text>
</comment>
<evidence type="ECO:0000259" key="8">
    <source>
        <dbReference type="Pfam" id="PF01583"/>
    </source>
</evidence>
<gene>
    <name evidence="9" type="ORF">CSSPJE1EN1_LOCUS7324</name>
</gene>
<dbReference type="EC" id="2.7.1.25" evidence="1 6"/>